<evidence type="ECO:0000256" key="6">
    <source>
        <dbReference type="ARBA" id="ARBA00022777"/>
    </source>
</evidence>
<keyword evidence="3" id="KW-0597">Phosphoprotein</keyword>
<dbReference type="CDD" id="cd16917">
    <property type="entry name" value="HATPase_UhpB-NarQ-NarX-like"/>
    <property type="match status" value="1"/>
</dbReference>
<dbReference type="AlphaFoldDB" id="A0A847S1Q4"/>
<organism evidence="11 12">
    <name type="scientific">Chitinophaga varians</name>
    <dbReference type="NCBI Taxonomy" id="2202339"/>
    <lineage>
        <taxon>Bacteria</taxon>
        <taxon>Pseudomonadati</taxon>
        <taxon>Bacteroidota</taxon>
        <taxon>Chitinophagia</taxon>
        <taxon>Chitinophagales</taxon>
        <taxon>Chitinophagaceae</taxon>
        <taxon>Chitinophaga</taxon>
    </lineage>
</organism>
<dbReference type="RefSeq" id="WP_168873302.1">
    <property type="nucleotide sequence ID" value="NZ_JABAIA010000003.1"/>
</dbReference>
<dbReference type="Gene3D" id="1.20.5.1930">
    <property type="match status" value="1"/>
</dbReference>
<evidence type="ECO:0000259" key="10">
    <source>
        <dbReference type="PROSITE" id="PS50109"/>
    </source>
</evidence>
<evidence type="ECO:0000256" key="1">
    <source>
        <dbReference type="ARBA" id="ARBA00000085"/>
    </source>
</evidence>
<evidence type="ECO:0000256" key="5">
    <source>
        <dbReference type="ARBA" id="ARBA00022741"/>
    </source>
</evidence>
<dbReference type="GO" id="GO:0000155">
    <property type="term" value="F:phosphorelay sensor kinase activity"/>
    <property type="evidence" value="ECO:0007669"/>
    <property type="project" value="InterPro"/>
</dbReference>
<dbReference type="Pfam" id="PF07730">
    <property type="entry name" value="HisKA_3"/>
    <property type="match status" value="1"/>
</dbReference>
<dbReference type="SMART" id="SM00387">
    <property type="entry name" value="HATPase_c"/>
    <property type="match status" value="1"/>
</dbReference>
<proteinExistence type="predicted"/>
<keyword evidence="9" id="KW-0472">Membrane</keyword>
<dbReference type="InterPro" id="IPR003594">
    <property type="entry name" value="HATPase_dom"/>
</dbReference>
<dbReference type="InterPro" id="IPR005467">
    <property type="entry name" value="His_kinase_dom"/>
</dbReference>
<protein>
    <recommendedName>
        <fullName evidence="2">histidine kinase</fullName>
        <ecNumber evidence="2">2.7.13.3</ecNumber>
    </recommendedName>
</protein>
<reference evidence="11 12" key="1">
    <citation type="submission" date="2020-04" db="EMBL/GenBank/DDBJ databases">
        <authorList>
            <person name="Yin C."/>
        </authorList>
    </citation>
    <scope>NUCLEOTIDE SEQUENCE [LARGE SCALE GENOMIC DNA]</scope>
    <source>
        <strain evidence="11 12">Ae27</strain>
    </source>
</reference>
<dbReference type="InterPro" id="IPR011712">
    <property type="entry name" value="Sig_transdc_His_kin_sub3_dim/P"/>
</dbReference>
<dbReference type="Gene3D" id="3.30.565.10">
    <property type="entry name" value="Histidine kinase-like ATPase, C-terminal domain"/>
    <property type="match status" value="1"/>
</dbReference>
<keyword evidence="6" id="KW-0418">Kinase</keyword>
<gene>
    <name evidence="11" type="ORF">HGH92_23725</name>
</gene>
<keyword evidence="12" id="KW-1185">Reference proteome</keyword>
<evidence type="ECO:0000256" key="8">
    <source>
        <dbReference type="ARBA" id="ARBA00023012"/>
    </source>
</evidence>
<comment type="catalytic activity">
    <reaction evidence="1">
        <text>ATP + protein L-histidine = ADP + protein N-phospho-L-histidine.</text>
        <dbReference type="EC" id="2.7.13.3"/>
    </reaction>
</comment>
<keyword evidence="9" id="KW-0812">Transmembrane</keyword>
<feature type="transmembrane region" description="Helical" evidence="9">
    <location>
        <begin position="379"/>
        <end position="399"/>
    </location>
</feature>
<dbReference type="PANTHER" id="PTHR24421">
    <property type="entry name" value="NITRATE/NITRITE SENSOR PROTEIN NARX-RELATED"/>
    <property type="match status" value="1"/>
</dbReference>
<keyword evidence="8" id="KW-0902">Two-component regulatory system</keyword>
<sequence>MAQPYQQQVDSLHKLLQKATSDTTRIRLLRGLALAYAQMNEGEKAIRIGNEALSLCRQKHLKFEEARTRYSLGTVYLYLQNTDSAIAHYSITRQLIENESGPDAKKLYARTLGNLSNAYSLKGFEGISLQLLISALPIFEEMSDTGSYAITLHNIANKFLNANEFRKAYPYFLKSVSLIEKDPSVPGKAGVYLSVAYLMLELDSMDRVKHYLDKAEQALTAVGQTREWSNYYAYKASYYTKSGKFSLADSLCRKAIAQQAVYPDRMNLHNAYSMLQENFFVQRRYREAKVYAALINRMAREDNIPTFLIASLHDLSDLSKKTGNITDAYRYLSEYTQLKDSIDKKEAAIKLSEMEMQFQSSRKEQQIFELQSRAKMQKLLLWGIVIPLILVILFFLYLFKQRKVRTLQQLQSLEQRQQIEVTQALLTGEEKERHRLARDLHDGLGGMLAGVKLNLSRMAEEEAPQNTTLHSAIDQLGSSVNELRRIARNMMPESLLKSGLQTALKELCENSMSPKVQIIFHAFNINVNIPSQIQIIIYRMIQEILGNAVKHSGASWIMVQCSQAEDTFFITVEDNGKGFDAAQEYEGMGLHNIRSRVTFLKGNIHIDSSDNGTIINIELNVAA</sequence>
<evidence type="ECO:0000256" key="9">
    <source>
        <dbReference type="SAM" id="Phobius"/>
    </source>
</evidence>
<evidence type="ECO:0000256" key="3">
    <source>
        <dbReference type="ARBA" id="ARBA00022553"/>
    </source>
</evidence>
<dbReference type="GO" id="GO:0016020">
    <property type="term" value="C:membrane"/>
    <property type="evidence" value="ECO:0007669"/>
    <property type="project" value="InterPro"/>
</dbReference>
<comment type="caution">
    <text evidence="11">The sequence shown here is derived from an EMBL/GenBank/DDBJ whole genome shotgun (WGS) entry which is preliminary data.</text>
</comment>
<evidence type="ECO:0000256" key="4">
    <source>
        <dbReference type="ARBA" id="ARBA00022679"/>
    </source>
</evidence>
<dbReference type="Pfam" id="PF02518">
    <property type="entry name" value="HATPase_c"/>
    <property type="match status" value="1"/>
</dbReference>
<keyword evidence="5" id="KW-0547">Nucleotide-binding</keyword>
<evidence type="ECO:0000256" key="7">
    <source>
        <dbReference type="ARBA" id="ARBA00022840"/>
    </source>
</evidence>
<keyword evidence="9" id="KW-1133">Transmembrane helix</keyword>
<dbReference type="InterPro" id="IPR050482">
    <property type="entry name" value="Sensor_HK_TwoCompSys"/>
</dbReference>
<dbReference type="EMBL" id="JABAIA010000003">
    <property type="protein sequence ID" value="NLR67335.1"/>
    <property type="molecule type" value="Genomic_DNA"/>
</dbReference>
<dbReference type="GO" id="GO:0046983">
    <property type="term" value="F:protein dimerization activity"/>
    <property type="evidence" value="ECO:0007669"/>
    <property type="project" value="InterPro"/>
</dbReference>
<dbReference type="InterPro" id="IPR019734">
    <property type="entry name" value="TPR_rpt"/>
</dbReference>
<dbReference type="Gene3D" id="1.25.40.10">
    <property type="entry name" value="Tetratricopeptide repeat domain"/>
    <property type="match status" value="2"/>
</dbReference>
<evidence type="ECO:0000256" key="2">
    <source>
        <dbReference type="ARBA" id="ARBA00012438"/>
    </source>
</evidence>
<keyword evidence="4" id="KW-0808">Transferase</keyword>
<name>A0A847S1Q4_9BACT</name>
<evidence type="ECO:0000313" key="12">
    <source>
        <dbReference type="Proteomes" id="UP000570474"/>
    </source>
</evidence>
<dbReference type="SMART" id="SM00028">
    <property type="entry name" value="TPR"/>
    <property type="match status" value="4"/>
</dbReference>
<dbReference type="PROSITE" id="PS50109">
    <property type="entry name" value="HIS_KIN"/>
    <property type="match status" value="1"/>
</dbReference>
<dbReference type="InterPro" id="IPR036890">
    <property type="entry name" value="HATPase_C_sf"/>
</dbReference>
<keyword evidence="7" id="KW-0067">ATP-binding</keyword>
<dbReference type="EC" id="2.7.13.3" evidence="2"/>
<accession>A0A847S1Q4</accession>
<dbReference type="Proteomes" id="UP000570474">
    <property type="component" value="Unassembled WGS sequence"/>
</dbReference>
<dbReference type="PANTHER" id="PTHR24421:SF10">
    <property type="entry name" value="NITRATE_NITRITE SENSOR PROTEIN NARQ"/>
    <property type="match status" value="1"/>
</dbReference>
<dbReference type="SUPFAM" id="SSF48452">
    <property type="entry name" value="TPR-like"/>
    <property type="match status" value="2"/>
</dbReference>
<dbReference type="SUPFAM" id="SSF55874">
    <property type="entry name" value="ATPase domain of HSP90 chaperone/DNA topoisomerase II/histidine kinase"/>
    <property type="match status" value="1"/>
</dbReference>
<evidence type="ECO:0000313" key="11">
    <source>
        <dbReference type="EMBL" id="NLR67335.1"/>
    </source>
</evidence>
<dbReference type="InterPro" id="IPR011990">
    <property type="entry name" value="TPR-like_helical_dom_sf"/>
</dbReference>
<feature type="domain" description="Histidine kinase" evidence="10">
    <location>
        <begin position="435"/>
        <end position="623"/>
    </location>
</feature>
<dbReference type="GO" id="GO:0005524">
    <property type="term" value="F:ATP binding"/>
    <property type="evidence" value="ECO:0007669"/>
    <property type="project" value="UniProtKB-KW"/>
</dbReference>